<keyword evidence="1" id="KW-0812">Transmembrane</keyword>
<evidence type="ECO:0000313" key="3">
    <source>
        <dbReference type="EMBL" id="CAL4762655.1"/>
    </source>
</evidence>
<organism evidence="2">
    <name type="scientific">Cladocopium goreaui</name>
    <dbReference type="NCBI Taxonomy" id="2562237"/>
    <lineage>
        <taxon>Eukaryota</taxon>
        <taxon>Sar</taxon>
        <taxon>Alveolata</taxon>
        <taxon>Dinophyceae</taxon>
        <taxon>Suessiales</taxon>
        <taxon>Symbiodiniaceae</taxon>
        <taxon>Cladocopium</taxon>
    </lineage>
</organism>
<keyword evidence="1" id="KW-0472">Membrane</keyword>
<proteinExistence type="predicted"/>
<dbReference type="EMBL" id="CAMXCT020000198">
    <property type="protein sequence ID" value="CAL1128718.1"/>
    <property type="molecule type" value="Genomic_DNA"/>
</dbReference>
<gene>
    <name evidence="2" type="ORF">C1SCF055_LOCUS3677</name>
</gene>
<reference evidence="2" key="1">
    <citation type="submission" date="2022-10" db="EMBL/GenBank/DDBJ databases">
        <authorList>
            <person name="Chen Y."/>
            <person name="Dougan E. K."/>
            <person name="Chan C."/>
            <person name="Rhodes N."/>
            <person name="Thang M."/>
        </authorList>
    </citation>
    <scope>NUCLEOTIDE SEQUENCE</scope>
</reference>
<dbReference type="Proteomes" id="UP001152797">
    <property type="component" value="Unassembled WGS sequence"/>
</dbReference>
<evidence type="ECO:0000313" key="4">
    <source>
        <dbReference type="Proteomes" id="UP001152797"/>
    </source>
</evidence>
<evidence type="ECO:0000313" key="2">
    <source>
        <dbReference type="EMBL" id="CAI3975343.1"/>
    </source>
</evidence>
<feature type="transmembrane region" description="Helical" evidence="1">
    <location>
        <begin position="48"/>
        <end position="74"/>
    </location>
</feature>
<dbReference type="AlphaFoldDB" id="A0A9P1BL21"/>
<dbReference type="EMBL" id="CAMXCT010000198">
    <property type="protein sequence ID" value="CAI3975343.1"/>
    <property type="molecule type" value="Genomic_DNA"/>
</dbReference>
<dbReference type="EMBL" id="CAMXCT030000198">
    <property type="protein sequence ID" value="CAL4762655.1"/>
    <property type="molecule type" value="Genomic_DNA"/>
</dbReference>
<comment type="caution">
    <text evidence="2">The sequence shown here is derived from an EMBL/GenBank/DDBJ whole genome shotgun (WGS) entry which is preliminary data.</text>
</comment>
<accession>A0A9P1BL21</accession>
<name>A0A9P1BL21_9DINO</name>
<keyword evidence="1" id="KW-1133">Transmembrane helix</keyword>
<protein>
    <submittedName>
        <fullName evidence="2">Uncharacterized protein</fullName>
    </submittedName>
</protein>
<evidence type="ECO:0000256" key="1">
    <source>
        <dbReference type="SAM" id="Phobius"/>
    </source>
</evidence>
<sequence>MAALGPAAVLEAHTAAATVPTASAAMVPVAPAAVPAHTALGTVPAAALGVGLGVAPAMGLAVLVVLLEVALVALEETVAPGFTMEDPRTADKWSASSTFLWRAQPSRRTLRLANGNPSNEHGKDLAPEYLDFKRQDFHEPCKASMAPALCWHGLLNGIRTSLRKIASAHDKKLLLPCWNLV</sequence>
<keyword evidence="4" id="KW-1185">Reference proteome</keyword>
<reference evidence="3 4" key="2">
    <citation type="submission" date="2024-05" db="EMBL/GenBank/DDBJ databases">
        <authorList>
            <person name="Chen Y."/>
            <person name="Shah S."/>
            <person name="Dougan E. K."/>
            <person name="Thang M."/>
            <person name="Chan C."/>
        </authorList>
    </citation>
    <scope>NUCLEOTIDE SEQUENCE [LARGE SCALE GENOMIC DNA]</scope>
</reference>